<dbReference type="eggNOG" id="ENOG502R5E2">
    <property type="taxonomic scope" value="Eukaryota"/>
</dbReference>
<evidence type="ECO:0000313" key="2">
    <source>
        <dbReference type="Proteomes" id="UP000026960"/>
    </source>
</evidence>
<dbReference type="PANTHER" id="PTHR33265">
    <property type="entry name" value="AVR9/CF-9 RAPIDLY ELICITED PROTEIN-RELATED"/>
    <property type="match status" value="1"/>
</dbReference>
<dbReference type="Proteomes" id="UP000026960">
    <property type="component" value="Chromosome 2"/>
</dbReference>
<reference evidence="1" key="2">
    <citation type="submission" date="2015-03" db="UniProtKB">
        <authorList>
            <consortium name="EnsemblPlants"/>
        </authorList>
    </citation>
    <scope>IDENTIFICATION</scope>
</reference>
<accession>A0A0D3F5T0</accession>
<proteinExistence type="predicted"/>
<sequence>MKRRDQEQAIAKLTSGGGGRDDLLIIFMWTKKAMLAAVVVVVAKCRELWEGVLTAGSGCGCVSRSAAAADDDDGYYFGRSYEFSCSATPVAFAPAKGRRRRRRCLLLPPCVGAKQAREMLREAAMISPAPPVGAGGRRRSPPERSPQWWREQEIDGLAEEFISRFYEQLRSQNSRDQIPFLVYPRHEIVRARLAKEDGGHQEQQTVFEVKATAPSALASTIVASESLPVELEQNHALLPTVKAQPILSAPKILSSSDLTSSTVTTTGTAANSEGKTAMVAATVCSMKGSLEKGPTNPRVTREHVVWSRGLCRLTVSQEGVGEGVLEGRGSCQITVPCH</sequence>
<protein>
    <submittedName>
        <fullName evidence="1">Uncharacterized protein</fullName>
    </submittedName>
</protein>
<dbReference type="AlphaFoldDB" id="A0A0D3F5T0"/>
<dbReference type="PaxDb" id="65489-OBART02G18560.1"/>
<dbReference type="PANTHER" id="PTHR33265:SF23">
    <property type="entry name" value="OS02G0523100 PROTEIN"/>
    <property type="match status" value="1"/>
</dbReference>
<keyword evidence="2" id="KW-1185">Reference proteome</keyword>
<dbReference type="Gramene" id="OBART02G18560.1">
    <property type="protein sequence ID" value="OBART02G18560.1"/>
    <property type="gene ID" value="OBART02G18560"/>
</dbReference>
<dbReference type="Pfam" id="PF05553">
    <property type="entry name" value="DUF761"/>
    <property type="match status" value="1"/>
</dbReference>
<reference evidence="1" key="1">
    <citation type="journal article" date="2009" name="Rice">
        <title>De Novo Next Generation Sequencing of Plant Genomes.</title>
        <authorList>
            <person name="Rounsley S."/>
            <person name="Marri P.R."/>
            <person name="Yu Y."/>
            <person name="He R."/>
            <person name="Sisneros N."/>
            <person name="Goicoechea J.L."/>
            <person name="Lee S.J."/>
            <person name="Angelova A."/>
            <person name="Kudrna D."/>
            <person name="Luo M."/>
            <person name="Affourtit J."/>
            <person name="Desany B."/>
            <person name="Knight J."/>
            <person name="Niazi F."/>
            <person name="Egholm M."/>
            <person name="Wing R.A."/>
        </authorList>
    </citation>
    <scope>NUCLEOTIDE SEQUENCE [LARGE SCALE GENOMIC DNA]</scope>
    <source>
        <strain evidence="1">cv. IRGC 105608</strain>
    </source>
</reference>
<dbReference type="HOGENOM" id="CLU_822256_0_0_1"/>
<organism evidence="1">
    <name type="scientific">Oryza barthii</name>
    <dbReference type="NCBI Taxonomy" id="65489"/>
    <lineage>
        <taxon>Eukaryota</taxon>
        <taxon>Viridiplantae</taxon>
        <taxon>Streptophyta</taxon>
        <taxon>Embryophyta</taxon>
        <taxon>Tracheophyta</taxon>
        <taxon>Spermatophyta</taxon>
        <taxon>Magnoliopsida</taxon>
        <taxon>Liliopsida</taxon>
        <taxon>Poales</taxon>
        <taxon>Poaceae</taxon>
        <taxon>BOP clade</taxon>
        <taxon>Oryzoideae</taxon>
        <taxon>Oryzeae</taxon>
        <taxon>Oryzinae</taxon>
        <taxon>Oryza</taxon>
    </lineage>
</organism>
<evidence type="ECO:0000313" key="1">
    <source>
        <dbReference type="EnsemblPlants" id="OBART02G18560.1"/>
    </source>
</evidence>
<dbReference type="EnsemblPlants" id="OBART02G18560.1">
    <property type="protein sequence ID" value="OBART02G18560.1"/>
    <property type="gene ID" value="OBART02G18560"/>
</dbReference>
<name>A0A0D3F5T0_9ORYZ</name>
<dbReference type="InterPro" id="IPR008480">
    <property type="entry name" value="DUF761_pln"/>
</dbReference>